<keyword evidence="1" id="KW-0732">Signal</keyword>
<evidence type="ECO:0000313" key="3">
    <source>
        <dbReference type="Proteomes" id="UP000242254"/>
    </source>
</evidence>
<dbReference type="GeneID" id="35442931"/>
<proteinExistence type="predicted"/>
<reference evidence="2 3" key="1">
    <citation type="journal article" date="2016" name="Proc. Natl. Acad. Sci. U.S.A.">
        <title>Lipid metabolic changes in an early divergent fungus govern the establishment of a mutualistic symbiosis with endobacteria.</title>
        <authorList>
            <person name="Lastovetsky O.A."/>
            <person name="Gaspar M.L."/>
            <person name="Mondo S.J."/>
            <person name="LaButti K.M."/>
            <person name="Sandor L."/>
            <person name="Grigoriev I.V."/>
            <person name="Henry S.A."/>
            <person name="Pawlowska T.E."/>
        </authorList>
    </citation>
    <scope>NUCLEOTIDE SEQUENCE [LARGE SCALE GENOMIC DNA]</scope>
    <source>
        <strain evidence="2 3">ATCC 52813</strain>
    </source>
</reference>
<dbReference type="EMBL" id="KZ303843">
    <property type="protein sequence ID" value="PHZ16752.1"/>
    <property type="molecule type" value="Genomic_DNA"/>
</dbReference>
<feature type="signal peptide" evidence="1">
    <location>
        <begin position="1"/>
        <end position="21"/>
    </location>
</feature>
<feature type="chain" id="PRO_5013834895" evidence="1">
    <location>
        <begin position="22"/>
        <end position="57"/>
    </location>
</feature>
<keyword evidence="3" id="KW-1185">Reference proteome</keyword>
<dbReference type="Proteomes" id="UP000242254">
    <property type="component" value="Unassembled WGS sequence"/>
</dbReference>
<evidence type="ECO:0000313" key="2">
    <source>
        <dbReference type="EMBL" id="PHZ16752.1"/>
    </source>
</evidence>
<gene>
    <name evidence="2" type="ORF">RHIMIDRAFT_266755</name>
</gene>
<dbReference type="AlphaFoldDB" id="A0A2G4T6V7"/>
<name>A0A2G4T6V7_RHIZD</name>
<dbReference type="RefSeq" id="XP_023470460.1">
    <property type="nucleotide sequence ID" value="XM_023611942.1"/>
</dbReference>
<dbReference type="PROSITE" id="PS51257">
    <property type="entry name" value="PROKAR_LIPOPROTEIN"/>
    <property type="match status" value="1"/>
</dbReference>
<accession>A0A2G4T6V7</accession>
<organism evidence="2 3">
    <name type="scientific">Rhizopus microsporus ATCC 52813</name>
    <dbReference type="NCBI Taxonomy" id="1340429"/>
    <lineage>
        <taxon>Eukaryota</taxon>
        <taxon>Fungi</taxon>
        <taxon>Fungi incertae sedis</taxon>
        <taxon>Mucoromycota</taxon>
        <taxon>Mucoromycotina</taxon>
        <taxon>Mucoromycetes</taxon>
        <taxon>Mucorales</taxon>
        <taxon>Mucorineae</taxon>
        <taxon>Rhizopodaceae</taxon>
        <taxon>Rhizopus</taxon>
    </lineage>
</organism>
<protein>
    <submittedName>
        <fullName evidence="2">Uncharacterized protein</fullName>
    </submittedName>
</protein>
<evidence type="ECO:0000256" key="1">
    <source>
        <dbReference type="SAM" id="SignalP"/>
    </source>
</evidence>
<sequence length="57" mass="6283">MRVISAALFVLGSFMVTSTVGQACFRICAPNRFNCPQTYESKQFGMCWTCCSSKTSS</sequence>